<dbReference type="GO" id="GO:0016787">
    <property type="term" value="F:hydrolase activity"/>
    <property type="evidence" value="ECO:0007669"/>
    <property type="project" value="UniProtKB-KW"/>
</dbReference>
<evidence type="ECO:0000259" key="2">
    <source>
        <dbReference type="Pfam" id="PF04909"/>
    </source>
</evidence>
<dbReference type="InterPro" id="IPR052350">
    <property type="entry name" value="Metallo-dep_Lactonases"/>
</dbReference>
<dbReference type="eggNOG" id="COG3618">
    <property type="taxonomic scope" value="Bacteria"/>
</dbReference>
<dbReference type="PANTHER" id="PTHR43569">
    <property type="entry name" value="AMIDOHYDROLASE"/>
    <property type="match status" value="1"/>
</dbReference>
<dbReference type="OrthoDB" id="5450317at2"/>
<protein>
    <submittedName>
        <fullName evidence="3">L-fuconolactone hydrolase</fullName>
    </submittedName>
</protein>
<evidence type="ECO:0000313" key="4">
    <source>
        <dbReference type="Proteomes" id="UP000006073"/>
    </source>
</evidence>
<dbReference type="EMBL" id="ALWO02000037">
    <property type="protein sequence ID" value="EOZ95430.1"/>
    <property type="molecule type" value="Genomic_DNA"/>
</dbReference>
<reference evidence="3 4" key="1">
    <citation type="journal article" date="2013" name="Genome Announc.">
        <title>Draft Genome Sequence of Indibacter alkaliphilus Strain LW1T, Isolated from Lonar Lake, a Haloalkaline Lake in the Buldana District of Maharashtra, India.</title>
        <authorList>
            <person name="Singh A."/>
            <person name="Kumar Jangir P."/>
            <person name="Sharma R."/>
            <person name="Singh A."/>
            <person name="Kumar Pinnaka A."/>
            <person name="Shivaji S."/>
        </authorList>
    </citation>
    <scope>NUCLEOTIDE SEQUENCE [LARGE SCALE GENOMIC DNA]</scope>
    <source>
        <strain evidence="4">CCUG 57479 / KCTC 22604 / LW1</strain>
    </source>
</reference>
<comment type="caution">
    <text evidence="3">The sequence shown here is derived from an EMBL/GenBank/DDBJ whole genome shotgun (WGS) entry which is preliminary data.</text>
</comment>
<dbReference type="InterPro" id="IPR006680">
    <property type="entry name" value="Amidohydro-rel"/>
</dbReference>
<dbReference type="RefSeq" id="WP_009035799.1">
    <property type="nucleotide sequence ID" value="NZ_ALWO02000037.1"/>
</dbReference>
<name>S2DEI6_INDAL</name>
<dbReference type="PANTHER" id="PTHR43569:SF2">
    <property type="entry name" value="AMIDOHYDROLASE-RELATED DOMAIN-CONTAINING PROTEIN"/>
    <property type="match status" value="1"/>
</dbReference>
<dbReference type="STRING" id="1189612.A33Q_2792"/>
<dbReference type="SUPFAM" id="SSF51556">
    <property type="entry name" value="Metallo-dependent hydrolases"/>
    <property type="match status" value="1"/>
</dbReference>
<gene>
    <name evidence="3" type="ORF">A33Q_2792</name>
</gene>
<accession>S2DEI6</accession>
<feature type="domain" description="Amidohydrolase-related" evidence="2">
    <location>
        <begin position="3"/>
        <end position="274"/>
    </location>
</feature>
<dbReference type="Proteomes" id="UP000006073">
    <property type="component" value="Unassembled WGS sequence"/>
</dbReference>
<evidence type="ECO:0000256" key="1">
    <source>
        <dbReference type="ARBA" id="ARBA00038310"/>
    </source>
</evidence>
<organism evidence="3 4">
    <name type="scientific">Indibacter alkaliphilus (strain CCUG 57479 / KCTC 22604 / LW1)</name>
    <dbReference type="NCBI Taxonomy" id="1189612"/>
    <lineage>
        <taxon>Bacteria</taxon>
        <taxon>Pseudomonadati</taxon>
        <taxon>Bacteroidota</taxon>
        <taxon>Cytophagia</taxon>
        <taxon>Cytophagales</taxon>
        <taxon>Cyclobacteriaceae</taxon>
    </lineage>
</organism>
<keyword evidence="4" id="KW-1185">Reference proteome</keyword>
<evidence type="ECO:0000313" key="3">
    <source>
        <dbReference type="EMBL" id="EOZ95430.1"/>
    </source>
</evidence>
<dbReference type="Pfam" id="PF04909">
    <property type="entry name" value="Amidohydro_2"/>
    <property type="match status" value="1"/>
</dbReference>
<proteinExistence type="inferred from homology"/>
<dbReference type="AlphaFoldDB" id="S2DEI6"/>
<dbReference type="Gene3D" id="3.20.20.140">
    <property type="entry name" value="Metal-dependent hydrolases"/>
    <property type="match status" value="1"/>
</dbReference>
<dbReference type="InterPro" id="IPR032466">
    <property type="entry name" value="Metal_Hydrolase"/>
</dbReference>
<keyword evidence="3" id="KW-0378">Hydrolase</keyword>
<sequence length="276" mass="32043">MRIDAHQHFWKFDPIRDSWIGDSMKAIQKDFLPKDLKPELDKRWLDGCIAVQADESLQETEFLLQMAKENPWIEGVVGWINLEGKDLDVQLEKYSEENKLVGFRKILQSLPPIALENPGFLKGISKLSKFDFTYDILIFPNHLDQAFQLAKKYPDQRFIIDHLAKPEIKNAEFGNWSRKISLFSDLENVYCKVSGMVTEADWQEWKTSHFHPYLEKVTETFGTKRLVFGSDWPVCLVAASYTEVYDIASVFFSSFSKTEQNDIFGENACRFYGLKG</sequence>
<comment type="similarity">
    <text evidence="1">Belongs to the metallo-dependent hydrolases superfamily.</text>
</comment>